<evidence type="ECO:0000256" key="15">
    <source>
        <dbReference type="SAM" id="SignalP"/>
    </source>
</evidence>
<keyword evidence="13" id="KW-0998">Cell outer membrane</keyword>
<dbReference type="Pfam" id="PF02563">
    <property type="entry name" value="Poly_export"/>
    <property type="match status" value="1"/>
</dbReference>
<keyword evidence="6" id="KW-0812">Transmembrane</keyword>
<dbReference type="InterPro" id="IPR019554">
    <property type="entry name" value="Soluble_ligand-bd"/>
</dbReference>
<comment type="subcellular location">
    <subcellularLocation>
        <location evidence="1">Cell outer membrane</location>
        <topology evidence="1">Multi-pass membrane protein</topology>
    </subcellularLocation>
</comment>
<dbReference type="Pfam" id="PF10531">
    <property type="entry name" value="SLBB"/>
    <property type="match status" value="1"/>
</dbReference>
<evidence type="ECO:0000256" key="9">
    <source>
        <dbReference type="ARBA" id="ARBA00023065"/>
    </source>
</evidence>
<keyword evidence="11" id="KW-0472">Membrane</keyword>
<keyword evidence="10" id="KW-0626">Porin</keyword>
<feature type="domain" description="SLBB" evidence="18">
    <location>
        <begin position="110"/>
        <end position="186"/>
    </location>
</feature>
<evidence type="ECO:0000259" key="17">
    <source>
        <dbReference type="Pfam" id="PF10531"/>
    </source>
</evidence>
<evidence type="ECO:0000256" key="13">
    <source>
        <dbReference type="ARBA" id="ARBA00023237"/>
    </source>
</evidence>
<evidence type="ECO:0000256" key="3">
    <source>
        <dbReference type="ARBA" id="ARBA00022448"/>
    </source>
</evidence>
<protein>
    <submittedName>
        <fullName evidence="19">SLBB domain-containing protein</fullName>
    </submittedName>
</protein>
<keyword evidence="12" id="KW-0564">Palmitate</keyword>
<keyword evidence="4" id="KW-1134">Transmembrane beta strand</keyword>
<evidence type="ECO:0000259" key="16">
    <source>
        <dbReference type="Pfam" id="PF02563"/>
    </source>
</evidence>
<evidence type="ECO:0000256" key="10">
    <source>
        <dbReference type="ARBA" id="ARBA00023114"/>
    </source>
</evidence>
<reference evidence="19" key="1">
    <citation type="submission" date="2020-07" db="EMBL/GenBank/DDBJ databases">
        <title>Huge and variable diversity of episymbiotic CPR bacteria and DPANN archaea in groundwater ecosystems.</title>
        <authorList>
            <person name="He C.Y."/>
            <person name="Keren R."/>
            <person name="Whittaker M."/>
            <person name="Farag I.F."/>
            <person name="Doudna J."/>
            <person name="Cate J.H.D."/>
            <person name="Banfield J.F."/>
        </authorList>
    </citation>
    <scope>NUCLEOTIDE SEQUENCE</scope>
    <source>
        <strain evidence="19">NC_groundwater_672_Ag_B-0.1um_62_36</strain>
    </source>
</reference>
<evidence type="ECO:0000256" key="8">
    <source>
        <dbReference type="ARBA" id="ARBA00023047"/>
    </source>
</evidence>
<keyword evidence="9" id="KW-0406">Ion transport</keyword>
<comment type="caution">
    <text evidence="19">The sequence shown here is derived from an EMBL/GenBank/DDBJ whole genome shotgun (WGS) entry which is preliminary data.</text>
</comment>
<gene>
    <name evidence="19" type="ORF">HYY20_07375</name>
</gene>
<dbReference type="InterPro" id="IPR003715">
    <property type="entry name" value="Poly_export_N"/>
</dbReference>
<sequence>MKGIKRASQCSLLLAALLAGMLLAGPGKTQAGDYVIGEEDTLHISVWGNDKLSLAVPVRPDGKISLPLLDDVQASGLTALQLKEEITRRLSEYVTDPNVTVTVTGINSFKVFVQGEVGNPGAITLRGKVTLLELLTMLGGVKETADLRKAYLMRQGRKLPVDFHKLWREEDLNQNVPLEANDSIVVPDSYQARISVIGQVKSPQTLPYRDGMTVLDVILQAGGLTPFAKGNETLILRENGSGKEKIPVRVKDIIEDGKVDKNMPVKPGDVIVVPKGWF</sequence>
<dbReference type="GO" id="GO:0015288">
    <property type="term" value="F:porin activity"/>
    <property type="evidence" value="ECO:0007669"/>
    <property type="project" value="UniProtKB-KW"/>
</dbReference>
<evidence type="ECO:0000256" key="5">
    <source>
        <dbReference type="ARBA" id="ARBA00022597"/>
    </source>
</evidence>
<dbReference type="EMBL" id="JACPRF010000222">
    <property type="protein sequence ID" value="MBI2876686.1"/>
    <property type="molecule type" value="Genomic_DNA"/>
</dbReference>
<feature type="signal peptide" evidence="15">
    <location>
        <begin position="1"/>
        <end position="31"/>
    </location>
</feature>
<dbReference type="Proteomes" id="UP000769766">
    <property type="component" value="Unassembled WGS sequence"/>
</dbReference>
<keyword evidence="8" id="KW-0625">Polysaccharide transport</keyword>
<organism evidence="19 20">
    <name type="scientific">Tectimicrobiota bacterium</name>
    <dbReference type="NCBI Taxonomy" id="2528274"/>
    <lineage>
        <taxon>Bacteria</taxon>
        <taxon>Pseudomonadati</taxon>
        <taxon>Nitrospinota/Tectimicrobiota group</taxon>
        <taxon>Candidatus Tectimicrobiota</taxon>
    </lineage>
</organism>
<keyword evidence="5" id="KW-0762">Sugar transport</keyword>
<dbReference type="GO" id="GO:0046930">
    <property type="term" value="C:pore complex"/>
    <property type="evidence" value="ECO:0007669"/>
    <property type="project" value="UniProtKB-KW"/>
</dbReference>
<keyword evidence="3" id="KW-0813">Transport</keyword>
<feature type="chain" id="PRO_5037186496" evidence="15">
    <location>
        <begin position="32"/>
        <end position="278"/>
    </location>
</feature>
<dbReference type="InterPro" id="IPR054765">
    <property type="entry name" value="SLBB_dom"/>
</dbReference>
<evidence type="ECO:0000256" key="12">
    <source>
        <dbReference type="ARBA" id="ARBA00023139"/>
    </source>
</evidence>
<evidence type="ECO:0000256" key="1">
    <source>
        <dbReference type="ARBA" id="ARBA00004571"/>
    </source>
</evidence>
<proteinExistence type="inferred from homology"/>
<evidence type="ECO:0000313" key="19">
    <source>
        <dbReference type="EMBL" id="MBI2876686.1"/>
    </source>
</evidence>
<dbReference type="PANTHER" id="PTHR33619:SF3">
    <property type="entry name" value="POLYSACCHARIDE EXPORT PROTEIN GFCE-RELATED"/>
    <property type="match status" value="1"/>
</dbReference>
<evidence type="ECO:0000259" key="18">
    <source>
        <dbReference type="Pfam" id="PF22461"/>
    </source>
</evidence>
<evidence type="ECO:0000256" key="14">
    <source>
        <dbReference type="ARBA" id="ARBA00023288"/>
    </source>
</evidence>
<dbReference type="Gene3D" id="3.10.560.10">
    <property type="entry name" value="Outer membrane lipoprotein wza domain like"/>
    <property type="match status" value="2"/>
</dbReference>
<evidence type="ECO:0000313" key="20">
    <source>
        <dbReference type="Proteomes" id="UP000769766"/>
    </source>
</evidence>
<evidence type="ECO:0000256" key="6">
    <source>
        <dbReference type="ARBA" id="ARBA00022692"/>
    </source>
</evidence>
<evidence type="ECO:0000256" key="2">
    <source>
        <dbReference type="ARBA" id="ARBA00009450"/>
    </source>
</evidence>
<name>A0A932CNL4_UNCTE</name>
<evidence type="ECO:0000256" key="4">
    <source>
        <dbReference type="ARBA" id="ARBA00022452"/>
    </source>
</evidence>
<dbReference type="AlphaFoldDB" id="A0A932CNL4"/>
<feature type="domain" description="Soluble ligand binding" evidence="17">
    <location>
        <begin position="194"/>
        <end position="231"/>
    </location>
</feature>
<keyword evidence="7 15" id="KW-0732">Signal</keyword>
<comment type="similarity">
    <text evidence="2">Belongs to the BexD/CtrA/VexA family.</text>
</comment>
<dbReference type="GO" id="GO:0006811">
    <property type="term" value="P:monoatomic ion transport"/>
    <property type="evidence" value="ECO:0007669"/>
    <property type="project" value="UniProtKB-KW"/>
</dbReference>
<dbReference type="Pfam" id="PF22461">
    <property type="entry name" value="SLBB_2"/>
    <property type="match status" value="1"/>
</dbReference>
<dbReference type="InterPro" id="IPR049712">
    <property type="entry name" value="Poly_export"/>
</dbReference>
<keyword evidence="14" id="KW-0449">Lipoprotein</keyword>
<evidence type="ECO:0000256" key="11">
    <source>
        <dbReference type="ARBA" id="ARBA00023136"/>
    </source>
</evidence>
<dbReference type="GO" id="GO:0015159">
    <property type="term" value="F:polysaccharide transmembrane transporter activity"/>
    <property type="evidence" value="ECO:0007669"/>
    <property type="project" value="InterPro"/>
</dbReference>
<dbReference type="GO" id="GO:0009279">
    <property type="term" value="C:cell outer membrane"/>
    <property type="evidence" value="ECO:0007669"/>
    <property type="project" value="UniProtKB-SubCell"/>
</dbReference>
<evidence type="ECO:0000256" key="7">
    <source>
        <dbReference type="ARBA" id="ARBA00022729"/>
    </source>
</evidence>
<dbReference type="PANTHER" id="PTHR33619">
    <property type="entry name" value="POLYSACCHARIDE EXPORT PROTEIN GFCE-RELATED"/>
    <property type="match status" value="1"/>
</dbReference>
<feature type="domain" description="Polysaccharide export protein N-terminal" evidence="16">
    <location>
        <begin position="30"/>
        <end position="104"/>
    </location>
</feature>
<accession>A0A932CNL4</accession>